<protein>
    <submittedName>
        <fullName evidence="1">Uncharacterized protein</fullName>
    </submittedName>
</protein>
<reference evidence="1 2" key="1">
    <citation type="submission" date="2021-06" db="EMBL/GenBank/DDBJ databases">
        <title>Caerostris extrusa draft genome.</title>
        <authorList>
            <person name="Kono N."/>
            <person name="Arakawa K."/>
        </authorList>
    </citation>
    <scope>NUCLEOTIDE SEQUENCE [LARGE SCALE GENOMIC DNA]</scope>
</reference>
<proteinExistence type="predicted"/>
<accession>A0AAV4PRY1</accession>
<dbReference type="Proteomes" id="UP001054945">
    <property type="component" value="Unassembled WGS sequence"/>
</dbReference>
<dbReference type="EMBL" id="BPLR01004839">
    <property type="protein sequence ID" value="GIX97947.1"/>
    <property type="molecule type" value="Genomic_DNA"/>
</dbReference>
<sequence length="91" mass="10277">MVEKESLLLLVHFFNPILNVKGKELKRGPEAGKYLLSCHPRLMANQYPPLPGGPFNQSALRFNACETIALSEESRSRDVIFDFAHHPSLSR</sequence>
<evidence type="ECO:0000313" key="2">
    <source>
        <dbReference type="Proteomes" id="UP001054945"/>
    </source>
</evidence>
<evidence type="ECO:0000313" key="1">
    <source>
        <dbReference type="EMBL" id="GIX97947.1"/>
    </source>
</evidence>
<dbReference type="AlphaFoldDB" id="A0AAV4PRY1"/>
<name>A0AAV4PRY1_CAEEX</name>
<gene>
    <name evidence="1" type="ORF">CEXT_536331</name>
</gene>
<organism evidence="1 2">
    <name type="scientific">Caerostris extrusa</name>
    <name type="common">Bark spider</name>
    <name type="synonym">Caerostris bankana</name>
    <dbReference type="NCBI Taxonomy" id="172846"/>
    <lineage>
        <taxon>Eukaryota</taxon>
        <taxon>Metazoa</taxon>
        <taxon>Ecdysozoa</taxon>
        <taxon>Arthropoda</taxon>
        <taxon>Chelicerata</taxon>
        <taxon>Arachnida</taxon>
        <taxon>Araneae</taxon>
        <taxon>Araneomorphae</taxon>
        <taxon>Entelegynae</taxon>
        <taxon>Araneoidea</taxon>
        <taxon>Araneidae</taxon>
        <taxon>Caerostris</taxon>
    </lineage>
</organism>
<keyword evidence="2" id="KW-1185">Reference proteome</keyword>
<comment type="caution">
    <text evidence="1">The sequence shown here is derived from an EMBL/GenBank/DDBJ whole genome shotgun (WGS) entry which is preliminary data.</text>
</comment>